<protein>
    <recommendedName>
        <fullName evidence="8">Peptidase A1 domain-containing protein</fullName>
    </recommendedName>
</protein>
<organism evidence="9 10">
    <name type="scientific">Albugo candida</name>
    <dbReference type="NCBI Taxonomy" id="65357"/>
    <lineage>
        <taxon>Eukaryota</taxon>
        <taxon>Sar</taxon>
        <taxon>Stramenopiles</taxon>
        <taxon>Oomycota</taxon>
        <taxon>Peronosporomycetes</taxon>
        <taxon>Albuginales</taxon>
        <taxon>Albuginaceae</taxon>
        <taxon>Albugo</taxon>
    </lineage>
</organism>
<feature type="domain" description="Peptidase A1" evidence="8">
    <location>
        <begin position="41"/>
        <end position="385"/>
    </location>
</feature>
<dbReference type="PANTHER" id="PTHR13683:SF375">
    <property type="entry name" value="PEPTIDASE A1 DOMAIN-CONTAINING PROTEIN"/>
    <property type="match status" value="1"/>
</dbReference>
<feature type="region of interest" description="Disordered" evidence="6">
    <location>
        <begin position="392"/>
        <end position="435"/>
    </location>
</feature>
<dbReference type="SUPFAM" id="SSF50630">
    <property type="entry name" value="Acid proteases"/>
    <property type="match status" value="1"/>
</dbReference>
<dbReference type="STRING" id="65357.A0A024GRV7"/>
<keyword evidence="7" id="KW-0812">Transmembrane</keyword>
<keyword evidence="2" id="KW-0645">Protease</keyword>
<feature type="region of interest" description="Disordered" evidence="6">
    <location>
        <begin position="498"/>
        <end position="603"/>
    </location>
</feature>
<keyword evidence="4" id="KW-0378">Hydrolase</keyword>
<dbReference type="PANTHER" id="PTHR13683">
    <property type="entry name" value="ASPARTYL PROTEASES"/>
    <property type="match status" value="1"/>
</dbReference>
<dbReference type="InParanoid" id="A0A024GRV7"/>
<comment type="similarity">
    <text evidence="1">Belongs to the peptidase A1 family.</text>
</comment>
<reference evidence="9 10" key="1">
    <citation type="submission" date="2012-05" db="EMBL/GenBank/DDBJ databases">
        <title>Recombination and specialization in a pathogen metapopulation.</title>
        <authorList>
            <person name="Gardiner A."/>
            <person name="Kemen E."/>
            <person name="Schultz-Larsen T."/>
            <person name="MacLean D."/>
            <person name="Van Oosterhout C."/>
            <person name="Jones J.D.G."/>
        </authorList>
    </citation>
    <scope>NUCLEOTIDE SEQUENCE [LARGE SCALE GENOMIC DNA]</scope>
    <source>
        <strain evidence="9 10">Ac Nc2</strain>
    </source>
</reference>
<dbReference type="GO" id="GO:0004190">
    <property type="term" value="F:aspartic-type endopeptidase activity"/>
    <property type="evidence" value="ECO:0007669"/>
    <property type="project" value="InterPro"/>
</dbReference>
<keyword evidence="7" id="KW-0472">Membrane</keyword>
<dbReference type="InterPro" id="IPR033121">
    <property type="entry name" value="PEPTIDASE_A1"/>
</dbReference>
<accession>A0A024GRV7</accession>
<feature type="compositionally biased region" description="Basic and acidic residues" evidence="6">
    <location>
        <begin position="586"/>
        <end position="603"/>
    </location>
</feature>
<dbReference type="InterPro" id="IPR001461">
    <property type="entry name" value="Aspartic_peptidase_A1"/>
</dbReference>
<feature type="transmembrane region" description="Helical" evidence="7">
    <location>
        <begin position="468"/>
        <end position="489"/>
    </location>
</feature>
<dbReference type="GO" id="GO:0006508">
    <property type="term" value="P:proteolysis"/>
    <property type="evidence" value="ECO:0007669"/>
    <property type="project" value="UniProtKB-KW"/>
</dbReference>
<proteinExistence type="inferred from homology"/>
<dbReference type="OrthoDB" id="2747330at2759"/>
<dbReference type="InterPro" id="IPR021109">
    <property type="entry name" value="Peptidase_aspartic_dom_sf"/>
</dbReference>
<feature type="compositionally biased region" description="Acidic residues" evidence="6">
    <location>
        <begin position="505"/>
        <end position="523"/>
    </location>
</feature>
<keyword evidence="3" id="KW-0732">Signal</keyword>
<dbReference type="Proteomes" id="UP000053237">
    <property type="component" value="Unassembled WGS sequence"/>
</dbReference>
<dbReference type="Gene3D" id="2.40.70.10">
    <property type="entry name" value="Acid Proteases"/>
    <property type="match status" value="2"/>
</dbReference>
<name>A0A024GRV7_9STRA</name>
<evidence type="ECO:0000256" key="1">
    <source>
        <dbReference type="ARBA" id="ARBA00007447"/>
    </source>
</evidence>
<sequence>MTLQLKPFDARTLEVAKRYRRSLFSVDQNEVVPLNLGMGTHFAWIYVGTPPQRVSIIIDTGSGMTAFPCSGCDQCGNHTDNPFDTKLSSSLRAISCNDRTYFNCAYCEKSTDACKVQQTYMEGSSWSAKVMEDTVYLGDVASHNDNQLQKSYSTRYMFGCQNRETGLFIPQVADGIMGIHNSENDIVTKLYREKKIPTNTFTLCFAPNGGYFALGAPDTSRHAGAVTYVRINSAPYESYYAVFMTDIRVGGHSIGVDMKATGSFRYIVDSGTTNSIVPGHVGQELVNMYRNLTHMKDAFVADDCILLSQSQIEQLPSLQFVMEGVNGEQAILEISALQYLQYNDKNQSCFNILVNTRQNGGVIGASMMMNHDVIFDRSQNKVGFVPANCTFGGDTEPNSHRNNVNIPSSTNLTFPSPKQTDLPKERDSIDDEAKPEIAIVNPAINQILETETKTTNVKQQETEHERPIIVKLVGTLLVLAFFGAIILSFKLKQRKQRKDWSRVNEDEDDAVSSEDMDDDEEFGLVDAEASDRSTKKGKSLRTQRSDDITDPNETHDEDELVEVQIRDKRYMSIDQETASDQEDEIFESKTEESKYHSNVLERM</sequence>
<evidence type="ECO:0000256" key="2">
    <source>
        <dbReference type="ARBA" id="ARBA00022670"/>
    </source>
</evidence>
<feature type="active site" evidence="5">
    <location>
        <position position="269"/>
    </location>
</feature>
<feature type="active site" evidence="5">
    <location>
        <position position="59"/>
    </location>
</feature>
<keyword evidence="7" id="KW-1133">Transmembrane helix</keyword>
<feature type="compositionally biased region" description="Basic and acidic residues" evidence="6">
    <location>
        <begin position="421"/>
        <end position="435"/>
    </location>
</feature>
<evidence type="ECO:0000313" key="9">
    <source>
        <dbReference type="EMBL" id="CCI49426.1"/>
    </source>
</evidence>
<evidence type="ECO:0000256" key="3">
    <source>
        <dbReference type="ARBA" id="ARBA00022729"/>
    </source>
</evidence>
<dbReference type="PROSITE" id="PS51767">
    <property type="entry name" value="PEPTIDASE_A1"/>
    <property type="match status" value="1"/>
</dbReference>
<dbReference type="PRINTS" id="PR00792">
    <property type="entry name" value="PEPSIN"/>
</dbReference>
<dbReference type="EMBL" id="CAIX01000296">
    <property type="protein sequence ID" value="CCI49426.1"/>
    <property type="molecule type" value="Genomic_DNA"/>
</dbReference>
<evidence type="ECO:0000259" key="8">
    <source>
        <dbReference type="PROSITE" id="PS51767"/>
    </source>
</evidence>
<gene>
    <name evidence="9" type="ORF">BN9_107400</name>
</gene>
<evidence type="ECO:0000256" key="4">
    <source>
        <dbReference type="ARBA" id="ARBA00022801"/>
    </source>
</evidence>
<evidence type="ECO:0000256" key="5">
    <source>
        <dbReference type="PIRSR" id="PIRSR601461-1"/>
    </source>
</evidence>
<dbReference type="Pfam" id="PF00026">
    <property type="entry name" value="Asp"/>
    <property type="match status" value="1"/>
</dbReference>
<evidence type="ECO:0000313" key="10">
    <source>
        <dbReference type="Proteomes" id="UP000053237"/>
    </source>
</evidence>
<dbReference type="AlphaFoldDB" id="A0A024GRV7"/>
<evidence type="ECO:0000256" key="6">
    <source>
        <dbReference type="SAM" id="MobiDB-lite"/>
    </source>
</evidence>
<feature type="compositionally biased region" description="Polar residues" evidence="6">
    <location>
        <begin position="400"/>
        <end position="419"/>
    </location>
</feature>
<evidence type="ECO:0000256" key="7">
    <source>
        <dbReference type="SAM" id="Phobius"/>
    </source>
</evidence>
<keyword evidence="10" id="KW-1185">Reference proteome</keyword>
<comment type="caution">
    <text evidence="9">The sequence shown here is derived from an EMBL/GenBank/DDBJ whole genome shotgun (WGS) entry which is preliminary data.</text>
</comment>